<gene>
    <name evidence="14" type="primary">dnaJ</name>
    <name evidence="18" type="ORF">RsTaC01_0980</name>
</gene>
<feature type="domain" description="CR-type" evidence="17">
    <location>
        <begin position="141"/>
        <end position="223"/>
    </location>
</feature>
<dbReference type="CDD" id="cd10747">
    <property type="entry name" value="DnaJ_C"/>
    <property type="match status" value="1"/>
</dbReference>
<dbReference type="NCBIfam" id="NF008035">
    <property type="entry name" value="PRK10767.1"/>
    <property type="match status" value="1"/>
</dbReference>
<dbReference type="InterPro" id="IPR018253">
    <property type="entry name" value="DnaJ_domain_CS"/>
</dbReference>
<sequence length="383" mass="42056">MADKRDFYNVLEINKNASEDEIKKAYRKLAKKYHPDLNPGDKQAEKNFKEVSEAYEVLSDKGKKARYDQFGHAGVDPSYSAGGGGYSYSSGNPFGEEFDLGDIFSSFFGGFGGNGSNSRGAKKGSDIQANVNISFEESAKGCSKNISYTCVDKCDNCNGTGNKSGTSPKTCPACKGRGQVTISQRTPFGVIQTTRTCDRCQGSGKIISDPCKVCSGEGRVRKNKNLEIKIPAGINNEQILNIRNKGNTGINGGSTGDLHVYVKVSKHNIFERKDNDIWCTIPITFTQAALGATIIIPTLDGRVEYVIHEGTQNGDIFKLKNKGIPNIYGKGQGDQYVKVHVEIPRNLSIEQKEILKKFGDNINEKNYQKNRSFFDKLKDLFGS</sequence>
<protein>
    <recommendedName>
        <fullName evidence="13 14">Chaperone protein DnaJ</fullName>
    </recommendedName>
</protein>
<feature type="binding site" evidence="14">
    <location>
        <position position="174"/>
    </location>
    <ligand>
        <name>Zn(2+)</name>
        <dbReference type="ChEBI" id="CHEBI:29105"/>
        <label>2</label>
    </ligand>
</feature>
<dbReference type="CDD" id="cd10719">
    <property type="entry name" value="DnaJ_zf"/>
    <property type="match status" value="1"/>
</dbReference>
<dbReference type="SMART" id="SM00271">
    <property type="entry name" value="DnaJ"/>
    <property type="match status" value="1"/>
</dbReference>
<feature type="binding site" evidence="14">
    <location>
        <position position="211"/>
    </location>
    <ligand>
        <name>Zn(2+)</name>
        <dbReference type="ChEBI" id="CHEBI:29105"/>
        <label>1</label>
    </ligand>
</feature>
<dbReference type="InterPro" id="IPR002939">
    <property type="entry name" value="DnaJ_C"/>
</dbReference>
<dbReference type="FunFam" id="2.10.230.10:FF:000002">
    <property type="entry name" value="Molecular chaperone DnaJ"/>
    <property type="match status" value="1"/>
</dbReference>
<dbReference type="GO" id="GO:0005737">
    <property type="term" value="C:cytoplasm"/>
    <property type="evidence" value="ECO:0007669"/>
    <property type="project" value="UniProtKB-SubCell"/>
</dbReference>
<dbReference type="InterPro" id="IPR036410">
    <property type="entry name" value="HSP_DnaJ_Cys-rich_dom_sf"/>
</dbReference>
<feature type="repeat" description="CXXCXGXG motif" evidence="14">
    <location>
        <begin position="197"/>
        <end position="204"/>
    </location>
</feature>
<feature type="repeat" description="CXXCXGXG motif" evidence="14">
    <location>
        <begin position="171"/>
        <end position="178"/>
    </location>
</feature>
<feature type="repeat" description="CXXCXGXG motif" evidence="14">
    <location>
        <begin position="211"/>
        <end position="218"/>
    </location>
</feature>
<dbReference type="SUPFAM" id="SSF46565">
    <property type="entry name" value="Chaperone J-domain"/>
    <property type="match status" value="1"/>
</dbReference>
<dbReference type="FunFam" id="1.10.287.110:FF:000034">
    <property type="entry name" value="Chaperone protein DnaJ"/>
    <property type="match status" value="1"/>
</dbReference>
<name>A0AA48I512_9FIRM</name>
<evidence type="ECO:0000256" key="3">
    <source>
        <dbReference type="ARBA" id="ARBA00022490"/>
    </source>
</evidence>
<dbReference type="PRINTS" id="PR00625">
    <property type="entry name" value="JDOMAIN"/>
</dbReference>
<evidence type="ECO:0000256" key="2">
    <source>
        <dbReference type="ARBA" id="ARBA00011738"/>
    </source>
</evidence>
<dbReference type="PANTHER" id="PTHR43096">
    <property type="entry name" value="DNAJ HOMOLOG 1, MITOCHONDRIAL-RELATED"/>
    <property type="match status" value="1"/>
</dbReference>
<accession>A0AA48I512</accession>
<dbReference type="AlphaFoldDB" id="A0AA48I512"/>
<feature type="binding site" evidence="14">
    <location>
        <position position="197"/>
    </location>
    <ligand>
        <name>Zn(2+)</name>
        <dbReference type="ChEBI" id="CHEBI:29105"/>
        <label>2</label>
    </ligand>
</feature>
<dbReference type="InterPro" id="IPR008971">
    <property type="entry name" value="HSP40/DnaJ_pept-bd"/>
</dbReference>
<dbReference type="Pfam" id="PF00684">
    <property type="entry name" value="DnaJ_CXXCXGXG"/>
    <property type="match status" value="1"/>
</dbReference>
<evidence type="ECO:0000256" key="10">
    <source>
        <dbReference type="ARBA" id="ARBA00023186"/>
    </source>
</evidence>
<evidence type="ECO:0000256" key="8">
    <source>
        <dbReference type="ARBA" id="ARBA00022833"/>
    </source>
</evidence>
<dbReference type="SUPFAM" id="SSF49493">
    <property type="entry name" value="HSP40/DnaJ peptide-binding domain"/>
    <property type="match status" value="2"/>
</dbReference>
<feature type="binding site" evidence="14">
    <location>
        <position position="200"/>
    </location>
    <ligand>
        <name>Zn(2+)</name>
        <dbReference type="ChEBI" id="CHEBI:29105"/>
        <label>2</label>
    </ligand>
</feature>
<feature type="binding site" evidence="14">
    <location>
        <position position="171"/>
    </location>
    <ligand>
        <name>Zn(2+)</name>
        <dbReference type="ChEBI" id="CHEBI:29105"/>
        <label>2</label>
    </ligand>
</feature>
<dbReference type="InterPro" id="IPR001305">
    <property type="entry name" value="HSP_DnaJ_Cys-rich_dom"/>
</dbReference>
<dbReference type="Pfam" id="PF00226">
    <property type="entry name" value="DnaJ"/>
    <property type="match status" value="1"/>
</dbReference>
<keyword evidence="6 14" id="KW-0677">Repeat</keyword>
<dbReference type="FunFam" id="2.60.260.20:FF:000004">
    <property type="entry name" value="Molecular chaperone DnaJ"/>
    <property type="match status" value="1"/>
</dbReference>
<dbReference type="GO" id="GO:0005524">
    <property type="term" value="F:ATP binding"/>
    <property type="evidence" value="ECO:0007669"/>
    <property type="project" value="InterPro"/>
</dbReference>
<dbReference type="Proteomes" id="UP001335720">
    <property type="component" value="Chromosome"/>
</dbReference>
<dbReference type="GO" id="GO:0009408">
    <property type="term" value="P:response to heat"/>
    <property type="evidence" value="ECO:0007669"/>
    <property type="project" value="InterPro"/>
</dbReference>
<keyword evidence="5 14" id="KW-0479">Metal-binding</keyword>
<dbReference type="GO" id="GO:0042026">
    <property type="term" value="P:protein refolding"/>
    <property type="evidence" value="ECO:0007669"/>
    <property type="project" value="TreeGrafter"/>
</dbReference>
<evidence type="ECO:0000256" key="4">
    <source>
        <dbReference type="ARBA" id="ARBA00022705"/>
    </source>
</evidence>
<feature type="binding site" evidence="14">
    <location>
        <position position="214"/>
    </location>
    <ligand>
        <name>Zn(2+)</name>
        <dbReference type="ChEBI" id="CHEBI:29105"/>
        <label>1</label>
    </ligand>
</feature>
<evidence type="ECO:0000256" key="6">
    <source>
        <dbReference type="ARBA" id="ARBA00022737"/>
    </source>
</evidence>
<evidence type="ECO:0000256" key="12">
    <source>
        <dbReference type="ARBA" id="ARBA00061004"/>
    </source>
</evidence>
<dbReference type="Gene3D" id="1.10.287.110">
    <property type="entry name" value="DnaJ domain"/>
    <property type="match status" value="1"/>
</dbReference>
<comment type="similarity">
    <text evidence="12 14">Belongs to the DnaJ family.</text>
</comment>
<evidence type="ECO:0000259" key="16">
    <source>
        <dbReference type="PROSITE" id="PS50076"/>
    </source>
</evidence>
<dbReference type="SUPFAM" id="SSF57938">
    <property type="entry name" value="DnaJ/Hsp40 cysteine-rich domain"/>
    <property type="match status" value="1"/>
</dbReference>
<feature type="binding site" evidence="14">
    <location>
        <position position="154"/>
    </location>
    <ligand>
        <name>Zn(2+)</name>
        <dbReference type="ChEBI" id="CHEBI:29105"/>
        <label>1</label>
    </ligand>
</feature>
<proteinExistence type="inferred from homology"/>
<evidence type="ECO:0000259" key="17">
    <source>
        <dbReference type="PROSITE" id="PS51188"/>
    </source>
</evidence>
<comment type="subcellular location">
    <subcellularLocation>
        <location evidence="1 14">Cytoplasm</location>
    </subcellularLocation>
</comment>
<dbReference type="GO" id="GO:0051082">
    <property type="term" value="F:unfolded protein binding"/>
    <property type="evidence" value="ECO:0007669"/>
    <property type="project" value="UniProtKB-UniRule"/>
</dbReference>
<dbReference type="GO" id="GO:0008270">
    <property type="term" value="F:zinc ion binding"/>
    <property type="evidence" value="ECO:0007669"/>
    <property type="project" value="UniProtKB-UniRule"/>
</dbReference>
<dbReference type="PANTHER" id="PTHR43096:SF10">
    <property type="entry name" value="CHAPERONE PROTEIN DNAJ A6, CHLOROPLASTIC"/>
    <property type="match status" value="1"/>
</dbReference>
<evidence type="ECO:0000256" key="5">
    <source>
        <dbReference type="ARBA" id="ARBA00022723"/>
    </source>
</evidence>
<keyword evidence="4 14" id="KW-0235">DNA replication</keyword>
<feature type="zinc finger region" description="CR-type" evidence="15">
    <location>
        <begin position="141"/>
        <end position="223"/>
    </location>
</feature>
<comment type="function">
    <text evidence="11 14">Participates actively in the response to hyperosmotic and heat shock by preventing the aggregation of stress-denatured proteins and by disaggregating proteins, also in an autonomous, DnaK-independent fashion. Unfolded proteins bind initially to DnaJ; upon interaction with the DnaJ-bound protein, DnaK hydrolyzes its bound ATP, resulting in the formation of a stable complex. GrpE releases ADP from DnaK; ATP binding to DnaK triggers the release of the substrate protein, thus completing the reaction cycle. Several rounds of ATP-dependent interactions between DnaJ, DnaK and GrpE are required for fully efficient folding. Also involved, together with DnaK and GrpE, in the DNA replication of plasmids through activation of initiation proteins.</text>
</comment>
<comment type="cofactor">
    <cofactor evidence="14">
        <name>Zn(2+)</name>
        <dbReference type="ChEBI" id="CHEBI:29105"/>
    </cofactor>
    <text evidence="14">Binds 2 Zn(2+) ions per monomer.</text>
</comment>
<comment type="subunit">
    <text evidence="2 14">Homodimer.</text>
</comment>
<keyword evidence="8 14" id="KW-0862">Zinc</keyword>
<evidence type="ECO:0000256" key="14">
    <source>
        <dbReference type="HAMAP-Rule" id="MF_01152"/>
    </source>
</evidence>
<reference evidence="18" key="1">
    <citation type="journal article" date="2023" name="ISME J.">
        <title>Emergence of putative energy parasites within Clostridia revealed by genome analysis of a novel endosymbiotic clade.</title>
        <authorList>
            <person name="Takahashi K."/>
            <person name="Kuwahara H."/>
            <person name="Horikawa Y."/>
            <person name="Izawa K."/>
            <person name="Kato D."/>
            <person name="Inagaki T."/>
            <person name="Yuki M."/>
            <person name="Ohkuma M."/>
            <person name="Hongoh Y."/>
        </authorList>
    </citation>
    <scope>NUCLEOTIDE SEQUENCE</scope>
    <source>
        <strain evidence="18">RsTa-C01</strain>
    </source>
</reference>
<dbReference type="Gene3D" id="2.10.230.10">
    <property type="entry name" value="Heat shock protein DnaJ, cysteine-rich domain"/>
    <property type="match status" value="1"/>
</dbReference>
<evidence type="ECO:0000256" key="15">
    <source>
        <dbReference type="PROSITE-ProRule" id="PRU00546"/>
    </source>
</evidence>
<feature type="repeat" description="CXXCXGXG motif" evidence="14">
    <location>
        <begin position="154"/>
        <end position="161"/>
    </location>
</feature>
<evidence type="ECO:0000256" key="1">
    <source>
        <dbReference type="ARBA" id="ARBA00004496"/>
    </source>
</evidence>
<dbReference type="Gene3D" id="2.60.260.20">
    <property type="entry name" value="Urease metallochaperone UreE, N-terminal domain"/>
    <property type="match status" value="2"/>
</dbReference>
<evidence type="ECO:0000256" key="7">
    <source>
        <dbReference type="ARBA" id="ARBA00022771"/>
    </source>
</evidence>
<dbReference type="PROSITE" id="PS00636">
    <property type="entry name" value="DNAJ_1"/>
    <property type="match status" value="1"/>
</dbReference>
<dbReference type="EMBL" id="AP027925">
    <property type="protein sequence ID" value="BED93037.1"/>
    <property type="molecule type" value="Genomic_DNA"/>
</dbReference>
<keyword evidence="3 14" id="KW-0963">Cytoplasm</keyword>
<dbReference type="GO" id="GO:0006260">
    <property type="term" value="P:DNA replication"/>
    <property type="evidence" value="ECO:0007669"/>
    <property type="project" value="UniProtKB-KW"/>
</dbReference>
<keyword evidence="7 14" id="KW-0863">Zinc-finger</keyword>
<dbReference type="HAMAP" id="MF_01152">
    <property type="entry name" value="DnaJ"/>
    <property type="match status" value="1"/>
</dbReference>
<dbReference type="InterPro" id="IPR012724">
    <property type="entry name" value="DnaJ"/>
</dbReference>
<evidence type="ECO:0000256" key="9">
    <source>
        <dbReference type="ARBA" id="ARBA00023016"/>
    </source>
</evidence>
<dbReference type="InterPro" id="IPR001623">
    <property type="entry name" value="DnaJ_domain"/>
</dbReference>
<keyword evidence="9 14" id="KW-0346">Stress response</keyword>
<dbReference type="PROSITE" id="PS51188">
    <property type="entry name" value="ZF_CR"/>
    <property type="match status" value="1"/>
</dbReference>
<dbReference type="PROSITE" id="PS50076">
    <property type="entry name" value="DNAJ_2"/>
    <property type="match status" value="1"/>
</dbReference>
<dbReference type="NCBIfam" id="TIGR02349">
    <property type="entry name" value="DnaJ_bact"/>
    <property type="match status" value="1"/>
</dbReference>
<evidence type="ECO:0000313" key="18">
    <source>
        <dbReference type="EMBL" id="BED93037.1"/>
    </source>
</evidence>
<dbReference type="KEGG" id="ptrh:RsTaC01_0980"/>
<dbReference type="CDD" id="cd06257">
    <property type="entry name" value="DnaJ"/>
    <property type="match status" value="1"/>
</dbReference>
<dbReference type="Pfam" id="PF01556">
    <property type="entry name" value="DnaJ_C"/>
    <property type="match status" value="1"/>
</dbReference>
<dbReference type="GO" id="GO:0031072">
    <property type="term" value="F:heat shock protein binding"/>
    <property type="evidence" value="ECO:0007669"/>
    <property type="project" value="InterPro"/>
</dbReference>
<keyword evidence="10 14" id="KW-0143">Chaperone</keyword>
<evidence type="ECO:0000256" key="13">
    <source>
        <dbReference type="ARBA" id="ARBA00067609"/>
    </source>
</evidence>
<organism evidence="18">
    <name type="scientific">Candidatus Paraimprobicoccus trichonymphae</name>
    <dbReference type="NCBI Taxonomy" id="3033793"/>
    <lineage>
        <taxon>Bacteria</taxon>
        <taxon>Bacillati</taxon>
        <taxon>Bacillota</taxon>
        <taxon>Clostridia</taxon>
        <taxon>Candidatus Paraimprobicoccus</taxon>
    </lineage>
</organism>
<feature type="binding site" evidence="14">
    <location>
        <position position="157"/>
    </location>
    <ligand>
        <name>Zn(2+)</name>
        <dbReference type="ChEBI" id="CHEBI:29105"/>
        <label>1</label>
    </ligand>
</feature>
<dbReference type="InterPro" id="IPR036869">
    <property type="entry name" value="J_dom_sf"/>
</dbReference>
<evidence type="ECO:0000256" key="11">
    <source>
        <dbReference type="ARBA" id="ARBA00053423"/>
    </source>
</evidence>
<comment type="domain">
    <text evidence="14">The J domain is necessary and sufficient to stimulate DnaK ATPase activity. Zinc center 1 plays an important role in the autonomous, DnaK-independent chaperone activity of DnaJ. Zinc center 2 is essential for interaction with DnaK and for DnaJ activity.</text>
</comment>
<feature type="domain" description="J" evidence="16">
    <location>
        <begin position="6"/>
        <end position="71"/>
    </location>
</feature>